<dbReference type="EMBL" id="JARFYM010000025">
    <property type="protein sequence ID" value="MDL2402074.1"/>
    <property type="molecule type" value="Genomic_DNA"/>
</dbReference>
<reference evidence="5" key="1">
    <citation type="submission" date="2023-06" db="EMBL/GenBank/DDBJ databases">
        <title>Phylogenetic Diversity of Rhizobium strains.</title>
        <authorList>
            <person name="Moura F.T."/>
            <person name="Helene L.C.F."/>
            <person name="Hungria M."/>
        </authorList>
    </citation>
    <scope>NUCLEOTIDE SEQUENCE</scope>
    <source>
        <strain evidence="5">CCGE526</strain>
    </source>
</reference>
<proteinExistence type="predicted"/>
<keyword evidence="1" id="KW-0805">Transcription regulation</keyword>
<keyword evidence="6" id="KW-1185">Reference proteome</keyword>
<gene>
    <name evidence="5" type="primary">phnF</name>
    <name evidence="5" type="ORF">PY649_24515</name>
</gene>
<evidence type="ECO:0000256" key="3">
    <source>
        <dbReference type="ARBA" id="ARBA00023163"/>
    </source>
</evidence>
<dbReference type="SUPFAM" id="SSF64288">
    <property type="entry name" value="Chorismate lyase-like"/>
    <property type="match status" value="1"/>
</dbReference>
<evidence type="ECO:0000256" key="2">
    <source>
        <dbReference type="ARBA" id="ARBA00023125"/>
    </source>
</evidence>
<comment type="caution">
    <text evidence="5">The sequence shown here is derived from an EMBL/GenBank/DDBJ whole genome shotgun (WGS) entry which is preliminary data.</text>
</comment>
<dbReference type="PROSITE" id="PS50949">
    <property type="entry name" value="HTH_GNTR"/>
    <property type="match status" value="1"/>
</dbReference>
<dbReference type="Proteomes" id="UP001172645">
    <property type="component" value="Unassembled WGS sequence"/>
</dbReference>
<dbReference type="Pfam" id="PF00392">
    <property type="entry name" value="GntR"/>
    <property type="match status" value="1"/>
</dbReference>
<name>A0ABT7K0D9_9HYPH</name>
<protein>
    <submittedName>
        <fullName evidence="5">Phosphonate metabolism transcriptional regulator PhnF</fullName>
    </submittedName>
</protein>
<dbReference type="InterPro" id="IPR012702">
    <property type="entry name" value="CP_lyase_PhnF"/>
</dbReference>
<dbReference type="PANTHER" id="PTHR44846">
    <property type="entry name" value="MANNOSYL-D-GLYCERATE TRANSPORT/METABOLISM SYSTEM REPRESSOR MNGR-RELATED"/>
    <property type="match status" value="1"/>
</dbReference>
<evidence type="ECO:0000313" key="6">
    <source>
        <dbReference type="Proteomes" id="UP001172645"/>
    </source>
</evidence>
<keyword evidence="3" id="KW-0804">Transcription</keyword>
<dbReference type="PANTHER" id="PTHR44846:SF1">
    <property type="entry name" value="MANNOSYL-D-GLYCERATE TRANSPORT_METABOLISM SYSTEM REPRESSOR MNGR-RELATED"/>
    <property type="match status" value="1"/>
</dbReference>
<dbReference type="RefSeq" id="WP_285871413.1">
    <property type="nucleotide sequence ID" value="NZ_JARFYM010000025.1"/>
</dbReference>
<evidence type="ECO:0000259" key="4">
    <source>
        <dbReference type="PROSITE" id="PS50949"/>
    </source>
</evidence>
<dbReference type="SMART" id="SM00345">
    <property type="entry name" value="HTH_GNTR"/>
    <property type="match status" value="1"/>
</dbReference>
<dbReference type="NCBIfam" id="TIGR02325">
    <property type="entry name" value="C_P_lyase_phnF"/>
    <property type="match status" value="1"/>
</dbReference>
<feature type="domain" description="HTH gntR-type" evidence="4">
    <location>
        <begin position="7"/>
        <end position="75"/>
    </location>
</feature>
<dbReference type="InterPro" id="IPR028978">
    <property type="entry name" value="Chorismate_lyase_/UTRA_dom_sf"/>
</dbReference>
<organism evidence="5 6">
    <name type="scientific">Rhizobium mayense</name>
    <dbReference type="NCBI Taxonomy" id="1312184"/>
    <lineage>
        <taxon>Bacteria</taxon>
        <taxon>Pseudomonadati</taxon>
        <taxon>Pseudomonadota</taxon>
        <taxon>Alphaproteobacteria</taxon>
        <taxon>Hyphomicrobiales</taxon>
        <taxon>Rhizobiaceae</taxon>
        <taxon>Rhizobium/Agrobacterium group</taxon>
        <taxon>Rhizobium</taxon>
    </lineage>
</organism>
<dbReference type="Pfam" id="PF07702">
    <property type="entry name" value="UTRA"/>
    <property type="match status" value="1"/>
</dbReference>
<dbReference type="SUPFAM" id="SSF46785">
    <property type="entry name" value="Winged helix' DNA-binding domain"/>
    <property type="match status" value="1"/>
</dbReference>
<dbReference type="InterPro" id="IPR000524">
    <property type="entry name" value="Tscrpt_reg_HTH_GntR"/>
</dbReference>
<dbReference type="InterPro" id="IPR050679">
    <property type="entry name" value="Bact_HTH_transcr_reg"/>
</dbReference>
<dbReference type="InterPro" id="IPR036388">
    <property type="entry name" value="WH-like_DNA-bd_sf"/>
</dbReference>
<dbReference type="CDD" id="cd07377">
    <property type="entry name" value="WHTH_GntR"/>
    <property type="match status" value="1"/>
</dbReference>
<evidence type="ECO:0000313" key="5">
    <source>
        <dbReference type="EMBL" id="MDL2402074.1"/>
    </source>
</evidence>
<evidence type="ECO:0000256" key="1">
    <source>
        <dbReference type="ARBA" id="ARBA00023015"/>
    </source>
</evidence>
<dbReference type="SMART" id="SM00866">
    <property type="entry name" value="UTRA"/>
    <property type="match status" value="1"/>
</dbReference>
<dbReference type="PRINTS" id="PR00035">
    <property type="entry name" value="HTHGNTR"/>
</dbReference>
<accession>A0ABT7K0D9</accession>
<dbReference type="Gene3D" id="1.10.10.10">
    <property type="entry name" value="Winged helix-like DNA-binding domain superfamily/Winged helix DNA-binding domain"/>
    <property type="match status" value="1"/>
</dbReference>
<dbReference type="InterPro" id="IPR011663">
    <property type="entry name" value="UTRA"/>
</dbReference>
<keyword evidence="2" id="KW-0238">DNA-binding</keyword>
<dbReference type="InterPro" id="IPR036390">
    <property type="entry name" value="WH_DNA-bd_sf"/>
</dbReference>
<sequence length="251" mass="28382">MDKKLIHGQWQKVENDIAEDIIAGRLAPTAQLPKEAELMEKFGVGRHSIRKAISQLENRGLVRVEHGKGTFVQDARISYRLSERVRFTQNLMDQGREALGQPVTEEIVNASKEIAEALRLPEGEPVYHIVRCEFVDDKPISYSRSYFPVRRFPGFNDARRSGRSITSIFADYGVPDYIRLRTEIVSRLPTPEEARHLQQDAAQPVTALRKVDVDLKGVPVAYSVSIWPGDRVQFTIDNTSQLLDALARGTD</sequence>
<dbReference type="Gene3D" id="3.40.1410.10">
    <property type="entry name" value="Chorismate lyase-like"/>
    <property type="match status" value="1"/>
</dbReference>